<keyword evidence="10" id="KW-0809">Transit peptide</keyword>
<keyword evidence="9" id="KW-0808">Transferase</keyword>
<dbReference type="PROSITE" id="PS51163">
    <property type="entry name" value="YRDC"/>
    <property type="match status" value="1"/>
</dbReference>
<keyword evidence="8" id="KW-0963">Cytoplasm</keyword>
<keyword evidence="11" id="KW-0496">Mitochondrion</keyword>
<evidence type="ECO:0000256" key="6">
    <source>
        <dbReference type="ARBA" id="ARBA00015492"/>
    </source>
</evidence>
<dbReference type="NCBIfam" id="TIGR00057">
    <property type="entry name" value="L-threonylcarbamoyladenylate synthase"/>
    <property type="match status" value="1"/>
</dbReference>
<dbReference type="PANTHER" id="PTHR17490:SF10">
    <property type="entry name" value="THREONYLCARBAMOYL-AMP SYNTHASE"/>
    <property type="match status" value="1"/>
</dbReference>
<dbReference type="FunFam" id="3.90.870.10:FF:000007">
    <property type="entry name" value="YrdC N6-threonylcarbamoyltransferase domain containing"/>
    <property type="match status" value="1"/>
</dbReference>
<comment type="caution">
    <text evidence="17">The sequence shown here is derived from an EMBL/GenBank/DDBJ whole genome shotgun (WGS) entry which is preliminary data.</text>
</comment>
<organism evidence="17 18">
    <name type="scientific">Cardiocondyla obscurior</name>
    <dbReference type="NCBI Taxonomy" id="286306"/>
    <lineage>
        <taxon>Eukaryota</taxon>
        <taxon>Metazoa</taxon>
        <taxon>Ecdysozoa</taxon>
        <taxon>Arthropoda</taxon>
        <taxon>Hexapoda</taxon>
        <taxon>Insecta</taxon>
        <taxon>Pterygota</taxon>
        <taxon>Neoptera</taxon>
        <taxon>Endopterygota</taxon>
        <taxon>Hymenoptera</taxon>
        <taxon>Apocrita</taxon>
        <taxon>Aculeata</taxon>
        <taxon>Formicoidea</taxon>
        <taxon>Formicidae</taxon>
        <taxon>Myrmicinae</taxon>
        <taxon>Cardiocondyla</taxon>
    </lineage>
</organism>
<dbReference type="AlphaFoldDB" id="A0AAW2EP05"/>
<dbReference type="InterPro" id="IPR050156">
    <property type="entry name" value="TC-AMP_synthase_SUA5"/>
</dbReference>
<dbReference type="PANTHER" id="PTHR17490">
    <property type="entry name" value="SUA5"/>
    <property type="match status" value="1"/>
</dbReference>
<sequence>MLRSLLCLRVACRLSCRLWNSLTISTRYITSPNFMGPMKVIMNNAKEDLSMIGPNEKHFFCGGERSIAMAVELLKQGKVIAVPTDTVYGLACLAANTQAIQRLYEIKRRDEMKPLAICLSNVKEVGIWGNLADTPPNMLETLLPGPYTICLRRTSALNLALNPGLDTVGIRVPNDKFIRNVAQIAGPLALTSANISSEPSSLHPNEFNTLWPELDGIFYNSKNIKKLRNERRVGSTVVDISKPGCFTVVRRGINANVIIGVLRKFGLSTTTVK</sequence>
<dbReference type="EC" id="2.7.7.87" evidence="5"/>
<dbReference type="SUPFAM" id="SSF55821">
    <property type="entry name" value="YrdC/RibB"/>
    <property type="match status" value="1"/>
</dbReference>
<evidence type="ECO:0000256" key="7">
    <source>
        <dbReference type="ARBA" id="ARBA00022475"/>
    </source>
</evidence>
<evidence type="ECO:0000256" key="14">
    <source>
        <dbReference type="ARBA" id="ARBA00058524"/>
    </source>
</evidence>
<comment type="similarity">
    <text evidence="4">Belongs to the SUA5 family.</text>
</comment>
<evidence type="ECO:0000256" key="8">
    <source>
        <dbReference type="ARBA" id="ARBA00022490"/>
    </source>
</evidence>
<dbReference type="InterPro" id="IPR017945">
    <property type="entry name" value="DHBP_synth_RibB-like_a/b_dom"/>
</dbReference>
<dbReference type="Gene3D" id="3.90.870.10">
    <property type="entry name" value="DHBP synthase"/>
    <property type="match status" value="1"/>
</dbReference>
<dbReference type="GO" id="GO:0006450">
    <property type="term" value="P:regulation of translational fidelity"/>
    <property type="evidence" value="ECO:0007669"/>
    <property type="project" value="TreeGrafter"/>
</dbReference>
<name>A0AAW2EP05_9HYME</name>
<feature type="domain" description="YrdC-like" evidence="16">
    <location>
        <begin position="64"/>
        <end position="254"/>
    </location>
</feature>
<dbReference type="GO" id="GO:0000049">
    <property type="term" value="F:tRNA binding"/>
    <property type="evidence" value="ECO:0007669"/>
    <property type="project" value="TreeGrafter"/>
</dbReference>
<keyword evidence="18" id="KW-1185">Reference proteome</keyword>
<evidence type="ECO:0000256" key="15">
    <source>
        <dbReference type="ARBA" id="ARBA00063146"/>
    </source>
</evidence>
<evidence type="ECO:0000256" key="9">
    <source>
        <dbReference type="ARBA" id="ARBA00022679"/>
    </source>
</evidence>
<evidence type="ECO:0000259" key="16">
    <source>
        <dbReference type="PROSITE" id="PS51163"/>
    </source>
</evidence>
<evidence type="ECO:0000313" key="18">
    <source>
        <dbReference type="Proteomes" id="UP001430953"/>
    </source>
</evidence>
<dbReference type="GO" id="GO:0061710">
    <property type="term" value="F:L-threonylcarbamoyladenylate synthase"/>
    <property type="evidence" value="ECO:0007669"/>
    <property type="project" value="UniProtKB-EC"/>
</dbReference>
<evidence type="ECO:0000256" key="11">
    <source>
        <dbReference type="ARBA" id="ARBA00023128"/>
    </source>
</evidence>
<comment type="function">
    <text evidence="14">Cytoplasmic and mitochondrial threonylcarbamoyl-AMP synthase required for the formation of a threonylcarbamoyl group on adenosine at position 37 (t(6)A37) in tRNAs that read codons beginning with adenine. Catalyzes the conversion of L-threonine, HCO(3)(-)/CO(2) and ATP to give threonylcarbamoyl-AMP (TC-AMP) as the acyladenylate intermediate, with the release of diphosphate. Participates in t(6)A37 formation in cytoplasmic and mitochondrial tRNAs. May regulate the activity of some transporters.</text>
</comment>
<comment type="subcellular location">
    <subcellularLocation>
        <location evidence="2">Cell membrane</location>
        <topology evidence="2">Peripheral membrane protein</topology>
    </subcellularLocation>
    <subcellularLocation>
        <location evidence="3">Cytoplasm</location>
    </subcellularLocation>
    <subcellularLocation>
        <location evidence="1">Mitochondrion</location>
    </subcellularLocation>
</comment>
<evidence type="ECO:0000256" key="12">
    <source>
        <dbReference type="ARBA" id="ARBA00023136"/>
    </source>
</evidence>
<protein>
    <recommendedName>
        <fullName evidence="6">Threonylcarbamoyl-AMP synthase</fullName>
        <ecNumber evidence="5">2.7.7.87</ecNumber>
    </recommendedName>
</protein>
<evidence type="ECO:0000256" key="1">
    <source>
        <dbReference type="ARBA" id="ARBA00004173"/>
    </source>
</evidence>
<evidence type="ECO:0000256" key="5">
    <source>
        <dbReference type="ARBA" id="ARBA00012584"/>
    </source>
</evidence>
<comment type="subunit">
    <text evidence="15">Interacts with RSC1A1.</text>
</comment>
<dbReference type="InterPro" id="IPR006070">
    <property type="entry name" value="Sua5-like_dom"/>
</dbReference>
<evidence type="ECO:0000256" key="10">
    <source>
        <dbReference type="ARBA" id="ARBA00022946"/>
    </source>
</evidence>
<gene>
    <name evidence="17" type="ORF">PUN28_016571</name>
</gene>
<evidence type="ECO:0000256" key="3">
    <source>
        <dbReference type="ARBA" id="ARBA00004496"/>
    </source>
</evidence>
<evidence type="ECO:0000256" key="13">
    <source>
        <dbReference type="ARBA" id="ARBA00048366"/>
    </source>
</evidence>
<dbReference type="Proteomes" id="UP001430953">
    <property type="component" value="Unassembled WGS sequence"/>
</dbReference>
<dbReference type="Pfam" id="PF01300">
    <property type="entry name" value="Sua5_yciO_yrdC"/>
    <property type="match status" value="1"/>
</dbReference>
<reference evidence="17 18" key="1">
    <citation type="submission" date="2023-03" db="EMBL/GenBank/DDBJ databases">
        <title>High recombination rates correlate with genetic variation in Cardiocondyla obscurior ants.</title>
        <authorList>
            <person name="Errbii M."/>
        </authorList>
    </citation>
    <scope>NUCLEOTIDE SEQUENCE [LARGE SCALE GENOMIC DNA]</scope>
    <source>
        <strain evidence="17">Alpha-2009</strain>
        <tissue evidence="17">Whole body</tissue>
    </source>
</reference>
<evidence type="ECO:0000256" key="2">
    <source>
        <dbReference type="ARBA" id="ARBA00004202"/>
    </source>
</evidence>
<comment type="catalytic activity">
    <reaction evidence="13">
        <text>L-threonine + hydrogencarbonate + ATP = L-threonylcarbamoyladenylate + diphosphate + H2O</text>
        <dbReference type="Rhea" id="RHEA:36407"/>
        <dbReference type="ChEBI" id="CHEBI:15377"/>
        <dbReference type="ChEBI" id="CHEBI:17544"/>
        <dbReference type="ChEBI" id="CHEBI:30616"/>
        <dbReference type="ChEBI" id="CHEBI:33019"/>
        <dbReference type="ChEBI" id="CHEBI:57926"/>
        <dbReference type="ChEBI" id="CHEBI:73682"/>
        <dbReference type="EC" id="2.7.7.87"/>
    </reaction>
</comment>
<dbReference type="EMBL" id="JADYXP020000019">
    <property type="protein sequence ID" value="KAL0105033.1"/>
    <property type="molecule type" value="Genomic_DNA"/>
</dbReference>
<evidence type="ECO:0000313" key="17">
    <source>
        <dbReference type="EMBL" id="KAL0105033.1"/>
    </source>
</evidence>
<evidence type="ECO:0000256" key="4">
    <source>
        <dbReference type="ARBA" id="ARBA00007663"/>
    </source>
</evidence>
<dbReference type="GO" id="GO:0005886">
    <property type="term" value="C:plasma membrane"/>
    <property type="evidence" value="ECO:0007669"/>
    <property type="project" value="UniProtKB-SubCell"/>
</dbReference>
<accession>A0AAW2EP05</accession>
<dbReference type="GO" id="GO:0005739">
    <property type="term" value="C:mitochondrion"/>
    <property type="evidence" value="ECO:0007669"/>
    <property type="project" value="UniProtKB-SubCell"/>
</dbReference>
<dbReference type="GO" id="GO:0003725">
    <property type="term" value="F:double-stranded RNA binding"/>
    <property type="evidence" value="ECO:0007669"/>
    <property type="project" value="InterPro"/>
</dbReference>
<keyword evidence="7" id="KW-1003">Cell membrane</keyword>
<keyword evidence="12" id="KW-0472">Membrane</keyword>
<proteinExistence type="inferred from homology"/>